<keyword evidence="10" id="KW-0624">Polysaccharide degradation</keyword>
<gene>
    <name evidence="16" type="ORF">PGQ11_005244</name>
</gene>
<evidence type="ECO:0000256" key="3">
    <source>
        <dbReference type="ARBA" id="ARBA00012729"/>
    </source>
</evidence>
<keyword evidence="6 12" id="KW-0378">Hydrolase</keyword>
<keyword evidence="8" id="KW-0119">Carbohydrate metabolism</keyword>
<dbReference type="CDD" id="cd02877">
    <property type="entry name" value="GH18_hevamine_XipI_class_III"/>
    <property type="match status" value="1"/>
</dbReference>
<comment type="subcellular location">
    <subcellularLocation>
        <location evidence="2">Secreted</location>
    </subcellularLocation>
</comment>
<feature type="region of interest" description="Disordered" evidence="13">
    <location>
        <begin position="378"/>
        <end position="409"/>
    </location>
</feature>
<evidence type="ECO:0000256" key="7">
    <source>
        <dbReference type="ARBA" id="ARBA00023024"/>
    </source>
</evidence>
<feature type="chain" id="PRO_5045319233" description="chitinase" evidence="14">
    <location>
        <begin position="22"/>
        <end position="437"/>
    </location>
</feature>
<feature type="signal peptide" evidence="14">
    <location>
        <begin position="1"/>
        <end position="21"/>
    </location>
</feature>
<evidence type="ECO:0000313" key="17">
    <source>
        <dbReference type="Proteomes" id="UP001390339"/>
    </source>
</evidence>
<dbReference type="PROSITE" id="PS01095">
    <property type="entry name" value="GH18_1"/>
    <property type="match status" value="1"/>
</dbReference>
<keyword evidence="7" id="KW-0146">Chitin degradation</keyword>
<protein>
    <recommendedName>
        <fullName evidence="3">chitinase</fullName>
        <ecNumber evidence="3">3.2.1.14</ecNumber>
    </recommendedName>
</protein>
<dbReference type="EC" id="3.2.1.14" evidence="3"/>
<dbReference type="InterPro" id="IPR045321">
    <property type="entry name" value="Cts1-like"/>
</dbReference>
<evidence type="ECO:0000256" key="1">
    <source>
        <dbReference type="ARBA" id="ARBA00000822"/>
    </source>
</evidence>
<dbReference type="PANTHER" id="PTHR45708">
    <property type="entry name" value="ENDOCHITINASE"/>
    <property type="match status" value="1"/>
</dbReference>
<comment type="similarity">
    <text evidence="11">Belongs to the glycosyl hydrolase 18 family. Chitinase class III subfamily.</text>
</comment>
<evidence type="ECO:0000256" key="2">
    <source>
        <dbReference type="ARBA" id="ARBA00004613"/>
    </source>
</evidence>
<comment type="caution">
    <text evidence="16">The sequence shown here is derived from an EMBL/GenBank/DDBJ whole genome shotgun (WGS) entry which is preliminary data.</text>
</comment>
<feature type="compositionally biased region" description="Low complexity" evidence="13">
    <location>
        <begin position="378"/>
        <end position="400"/>
    </location>
</feature>
<comment type="catalytic activity">
    <reaction evidence="1">
        <text>Random endo-hydrolysis of N-acetyl-beta-D-glucosaminide (1-&gt;4)-beta-linkages in chitin and chitodextrins.</text>
        <dbReference type="EC" id="3.2.1.14"/>
    </reaction>
</comment>
<keyword evidence="4" id="KW-0964">Secreted</keyword>
<evidence type="ECO:0000256" key="14">
    <source>
        <dbReference type="SAM" id="SignalP"/>
    </source>
</evidence>
<dbReference type="InterPro" id="IPR001579">
    <property type="entry name" value="Glyco_hydro_18_chit_AS"/>
</dbReference>
<feature type="domain" description="GH18" evidence="15">
    <location>
        <begin position="29"/>
        <end position="352"/>
    </location>
</feature>
<reference evidence="16 17" key="1">
    <citation type="journal article" date="2024" name="IMA Fungus">
        <title>Apiospora arundinis, a panoply of carbohydrate-active enzymes and secondary metabolites.</title>
        <authorList>
            <person name="Sorensen T."/>
            <person name="Petersen C."/>
            <person name="Muurmann A.T."/>
            <person name="Christiansen J.V."/>
            <person name="Brundto M.L."/>
            <person name="Overgaard C.K."/>
            <person name="Boysen A.T."/>
            <person name="Wollenberg R.D."/>
            <person name="Larsen T.O."/>
            <person name="Sorensen J.L."/>
            <person name="Nielsen K.L."/>
            <person name="Sondergaard T.E."/>
        </authorList>
    </citation>
    <scope>NUCLEOTIDE SEQUENCE [LARGE SCALE GENOMIC DNA]</scope>
    <source>
        <strain evidence="16 17">AAU 773</strain>
    </source>
</reference>
<evidence type="ECO:0000256" key="8">
    <source>
        <dbReference type="ARBA" id="ARBA00023277"/>
    </source>
</evidence>
<keyword evidence="17" id="KW-1185">Reference proteome</keyword>
<dbReference type="PANTHER" id="PTHR45708:SF49">
    <property type="entry name" value="ENDOCHITINASE"/>
    <property type="match status" value="1"/>
</dbReference>
<evidence type="ECO:0000256" key="4">
    <source>
        <dbReference type="ARBA" id="ARBA00022525"/>
    </source>
</evidence>
<evidence type="ECO:0000313" key="16">
    <source>
        <dbReference type="EMBL" id="KAK8874730.1"/>
    </source>
</evidence>
<evidence type="ECO:0000256" key="11">
    <source>
        <dbReference type="ARBA" id="ARBA00025727"/>
    </source>
</evidence>
<evidence type="ECO:0000256" key="13">
    <source>
        <dbReference type="SAM" id="MobiDB-lite"/>
    </source>
</evidence>
<dbReference type="InterPro" id="IPR001223">
    <property type="entry name" value="Glyco_hydro18_cat"/>
</dbReference>
<evidence type="ECO:0000256" key="9">
    <source>
        <dbReference type="ARBA" id="ARBA00023295"/>
    </source>
</evidence>
<evidence type="ECO:0000256" key="10">
    <source>
        <dbReference type="ARBA" id="ARBA00023326"/>
    </source>
</evidence>
<dbReference type="Proteomes" id="UP001390339">
    <property type="component" value="Unassembled WGS sequence"/>
</dbReference>
<evidence type="ECO:0000259" key="15">
    <source>
        <dbReference type="PROSITE" id="PS51910"/>
    </source>
</evidence>
<evidence type="ECO:0000256" key="6">
    <source>
        <dbReference type="ARBA" id="ARBA00022801"/>
    </source>
</evidence>
<accession>A0ABR2JA94</accession>
<keyword evidence="5" id="KW-0147">Chitin-binding</keyword>
<keyword evidence="9 12" id="KW-0326">Glycosidase</keyword>
<dbReference type="Pfam" id="PF00704">
    <property type="entry name" value="Glyco_hydro_18"/>
    <property type="match status" value="1"/>
</dbReference>
<name>A0ABR2JA94_9PEZI</name>
<dbReference type="PROSITE" id="PS51910">
    <property type="entry name" value="GH18_2"/>
    <property type="match status" value="1"/>
</dbReference>
<dbReference type="InterPro" id="IPR050542">
    <property type="entry name" value="Glycosyl_Hydrlase18_Chitinase"/>
</dbReference>
<organism evidence="16 17">
    <name type="scientific">Apiospora arundinis</name>
    <dbReference type="NCBI Taxonomy" id="335852"/>
    <lineage>
        <taxon>Eukaryota</taxon>
        <taxon>Fungi</taxon>
        <taxon>Dikarya</taxon>
        <taxon>Ascomycota</taxon>
        <taxon>Pezizomycotina</taxon>
        <taxon>Sordariomycetes</taxon>
        <taxon>Xylariomycetidae</taxon>
        <taxon>Amphisphaeriales</taxon>
        <taxon>Apiosporaceae</taxon>
        <taxon>Apiospora</taxon>
    </lineage>
</organism>
<dbReference type="Gene3D" id="3.20.20.80">
    <property type="entry name" value="Glycosidases"/>
    <property type="match status" value="1"/>
</dbReference>
<dbReference type="SUPFAM" id="SSF51445">
    <property type="entry name" value="(Trans)glycosidases"/>
    <property type="match status" value="1"/>
</dbReference>
<proteinExistence type="inferred from homology"/>
<sequence length="437" mass="45511">MHSFCMKLATAASVLASLASAGFDKDSRNNVAVYWGQNFASGSQQRLSAYCGSTQLDIIPVAFLTSLTNPTVNVANAGNNCTTFPGSQLLNCPQIEEDIKTCQSKYGKTVMLSIGGETYQEGGFPSESAAKTAAETVWNLFGPNTKTANRPFGSAVIDGFDFDFESKTQNMVPFAQRLRGLMDDASAKSNKKFYLSAAPQCPFPDMADGDMLAGEIAFDFVMVQFYNNFCGVQNFVAGGAAGNAVGGGSARRQQAAFNFAAWDAWARGKPLDGSRGSKNPDVKILLGVPASKSAAGTGFVEAAMLRPIVEFCASSFPSFGGVMMWDMSHLFSGGAGGGSPVVGSFLEEVHGALSLVTSAVTNGKNRVNHANGTAAAAPAFNTTSNTNGSSSSSSINDSSNGSGGSAPLSSDSTSYYLSSTIMSWPGLAMGVLFYSLV</sequence>
<evidence type="ECO:0000256" key="5">
    <source>
        <dbReference type="ARBA" id="ARBA00022669"/>
    </source>
</evidence>
<dbReference type="EMBL" id="JAPCWZ010000003">
    <property type="protein sequence ID" value="KAK8874730.1"/>
    <property type="molecule type" value="Genomic_DNA"/>
</dbReference>
<evidence type="ECO:0000256" key="12">
    <source>
        <dbReference type="RuleBase" id="RU000489"/>
    </source>
</evidence>
<dbReference type="InterPro" id="IPR017853">
    <property type="entry name" value="GH"/>
</dbReference>
<keyword evidence="14" id="KW-0732">Signal</keyword>